<feature type="transmembrane region" description="Helical" evidence="1">
    <location>
        <begin position="83"/>
        <end position="104"/>
    </location>
</feature>
<accession>A0A0L6UDH4</accession>
<dbReference type="VEuPathDB" id="FungiDB:VP01_712g2"/>
<feature type="transmembrane region" description="Helical" evidence="1">
    <location>
        <begin position="52"/>
        <end position="71"/>
    </location>
</feature>
<evidence type="ECO:0000313" key="2">
    <source>
        <dbReference type="EMBL" id="KNZ46603.1"/>
    </source>
</evidence>
<evidence type="ECO:0000256" key="1">
    <source>
        <dbReference type="SAM" id="Phobius"/>
    </source>
</evidence>
<keyword evidence="3" id="KW-1185">Reference proteome</keyword>
<dbReference type="Proteomes" id="UP000037035">
    <property type="component" value="Unassembled WGS sequence"/>
</dbReference>
<protein>
    <submittedName>
        <fullName evidence="2">Uncharacterized protein</fullName>
    </submittedName>
</protein>
<dbReference type="AlphaFoldDB" id="A0A0L6UDH4"/>
<gene>
    <name evidence="2" type="ORF">VP01_712g2</name>
</gene>
<reference evidence="2 3" key="1">
    <citation type="submission" date="2015-08" db="EMBL/GenBank/DDBJ databases">
        <title>Next Generation Sequencing and Analysis of the Genome of Puccinia sorghi L Schw, the Causal Agent of Maize Common Rust.</title>
        <authorList>
            <person name="Rochi L."/>
            <person name="Burguener G."/>
            <person name="Darino M."/>
            <person name="Turjanski A."/>
            <person name="Kreff E."/>
            <person name="Dieguez M.J."/>
            <person name="Sacco F."/>
        </authorList>
    </citation>
    <scope>NUCLEOTIDE SEQUENCE [LARGE SCALE GENOMIC DNA]</scope>
    <source>
        <strain evidence="2 3">RO10H11247</strain>
    </source>
</reference>
<evidence type="ECO:0000313" key="3">
    <source>
        <dbReference type="Proteomes" id="UP000037035"/>
    </source>
</evidence>
<name>A0A0L6UDH4_9BASI</name>
<sequence length="496" mass="55402">MAQMALNSGPLLHVVFLSVPIRNTTSPGSEPIALRLALLESLSLLILVPEHTLLLIFSSSLFTTSFLSVSWRLPTPALDRKDALISALVVSTTIITSVVVYFPLPHCAVPHRCGLIFVLQCQKHIAQVFLHAAFSSQAVIQTPPVCICSCFGTVILHQSLVESLLEKGWSNNISFLGVSASQLQAVDQVFFAVYSYMHRKIITRGGSYCIKRGGSIILQGEEVIILQEEEVSYYKRRKYCIKRGGSYHITRGGSYHITRGGIYIITRGGRHHYVLGKDGGDIHYKREEGSMGIEAQTPKSWQYMQVHAGLHSLYCIMHGIFGGNGEAEQKHKQSHVGLHSLYCIRHGIFGGSVWTVQQYMKRHAWLLSLYCCAWNVWVSTCGQHSNICKWGMCRQDPLKNCSGKEFPVARPDYPLHRILRGACPGLPVINVSSSSFSPVRVSGSDDKQHQATELNQFRSLMSPVIRCLLIGLQQHISRQLIIKKIVPTSLSLWFQY</sequence>
<keyword evidence="1" id="KW-0812">Transmembrane</keyword>
<dbReference type="EMBL" id="LAVV01012528">
    <property type="protein sequence ID" value="KNZ46603.1"/>
    <property type="molecule type" value="Genomic_DNA"/>
</dbReference>
<proteinExistence type="predicted"/>
<keyword evidence="1" id="KW-1133">Transmembrane helix</keyword>
<keyword evidence="1" id="KW-0472">Membrane</keyword>
<comment type="caution">
    <text evidence="2">The sequence shown here is derived from an EMBL/GenBank/DDBJ whole genome shotgun (WGS) entry which is preliminary data.</text>
</comment>
<organism evidence="2 3">
    <name type="scientific">Puccinia sorghi</name>
    <dbReference type="NCBI Taxonomy" id="27349"/>
    <lineage>
        <taxon>Eukaryota</taxon>
        <taxon>Fungi</taxon>
        <taxon>Dikarya</taxon>
        <taxon>Basidiomycota</taxon>
        <taxon>Pucciniomycotina</taxon>
        <taxon>Pucciniomycetes</taxon>
        <taxon>Pucciniales</taxon>
        <taxon>Pucciniaceae</taxon>
        <taxon>Puccinia</taxon>
    </lineage>
</organism>